<dbReference type="PROSITE" id="PS50928">
    <property type="entry name" value="ABC_TM1"/>
    <property type="match status" value="1"/>
</dbReference>
<keyword evidence="3 9" id="KW-0813">Transport</keyword>
<dbReference type="OrthoDB" id="9815029at2"/>
<dbReference type="PANTHER" id="PTHR30133:SF2">
    <property type="entry name" value="ARGININE ABC TRANSPORTER PERMEASE PROTEIN ARTQ"/>
    <property type="match status" value="1"/>
</dbReference>
<dbReference type="PANTHER" id="PTHR30133">
    <property type="entry name" value="CATIONIC AMINO ACID TRANSPORTER, MEMBRANE COMPONENT"/>
    <property type="match status" value="1"/>
</dbReference>
<evidence type="ECO:0000256" key="9">
    <source>
        <dbReference type="RuleBase" id="RU363032"/>
    </source>
</evidence>
<keyword evidence="8 9" id="KW-0472">Membrane</keyword>
<dbReference type="Pfam" id="PF00528">
    <property type="entry name" value="BPD_transp_1"/>
    <property type="match status" value="1"/>
</dbReference>
<evidence type="ECO:0000256" key="6">
    <source>
        <dbReference type="ARBA" id="ARBA00022692"/>
    </source>
</evidence>
<keyword evidence="4" id="KW-1003">Cell membrane</keyword>
<dbReference type="AlphaFoldDB" id="A0A329YBQ3"/>
<evidence type="ECO:0000313" key="12">
    <source>
        <dbReference type="Proteomes" id="UP000251205"/>
    </source>
</evidence>
<keyword evidence="7 9" id="KW-1133">Transmembrane helix</keyword>
<evidence type="ECO:0000256" key="7">
    <source>
        <dbReference type="ARBA" id="ARBA00022989"/>
    </source>
</evidence>
<comment type="caution">
    <text evidence="11">The sequence shown here is derived from an EMBL/GenBank/DDBJ whole genome shotgun (WGS) entry which is preliminary data.</text>
</comment>
<keyword evidence="5" id="KW-0997">Cell inner membrane</keyword>
<dbReference type="Gene3D" id="1.10.3720.10">
    <property type="entry name" value="MetI-like"/>
    <property type="match status" value="1"/>
</dbReference>
<evidence type="ECO:0000256" key="1">
    <source>
        <dbReference type="ARBA" id="ARBA00004429"/>
    </source>
</evidence>
<dbReference type="NCBIfam" id="TIGR01726">
    <property type="entry name" value="HEQRo_perm_3TM"/>
    <property type="match status" value="1"/>
</dbReference>
<comment type="subcellular location">
    <subcellularLocation>
        <location evidence="1">Cell inner membrane</location>
        <topology evidence="1">Multi-pass membrane protein</topology>
    </subcellularLocation>
    <subcellularLocation>
        <location evidence="9">Cell membrane</location>
        <topology evidence="9">Multi-pass membrane protein</topology>
    </subcellularLocation>
</comment>
<dbReference type="InterPro" id="IPR051613">
    <property type="entry name" value="ABC_transp_permease_HisMQ"/>
</dbReference>
<dbReference type="InterPro" id="IPR000515">
    <property type="entry name" value="MetI-like"/>
</dbReference>
<dbReference type="EMBL" id="QMKK01000042">
    <property type="protein sequence ID" value="RAX40338.1"/>
    <property type="molecule type" value="Genomic_DNA"/>
</dbReference>
<evidence type="ECO:0000256" key="2">
    <source>
        <dbReference type="ARBA" id="ARBA00010072"/>
    </source>
</evidence>
<name>A0A329YBQ3_RHITR</name>
<evidence type="ECO:0000259" key="10">
    <source>
        <dbReference type="PROSITE" id="PS50928"/>
    </source>
</evidence>
<dbReference type="CDD" id="cd06261">
    <property type="entry name" value="TM_PBP2"/>
    <property type="match status" value="1"/>
</dbReference>
<dbReference type="InterPro" id="IPR010065">
    <property type="entry name" value="AA_ABC_transptr_permease_3TM"/>
</dbReference>
<feature type="domain" description="ABC transmembrane type-1" evidence="10">
    <location>
        <begin position="26"/>
        <end position="226"/>
    </location>
</feature>
<evidence type="ECO:0000256" key="5">
    <source>
        <dbReference type="ARBA" id="ARBA00022519"/>
    </source>
</evidence>
<evidence type="ECO:0000256" key="8">
    <source>
        <dbReference type="ARBA" id="ARBA00023136"/>
    </source>
</evidence>
<evidence type="ECO:0000256" key="4">
    <source>
        <dbReference type="ARBA" id="ARBA00022475"/>
    </source>
</evidence>
<dbReference type="InterPro" id="IPR035906">
    <property type="entry name" value="MetI-like_sf"/>
</dbReference>
<evidence type="ECO:0000313" key="11">
    <source>
        <dbReference type="EMBL" id="RAX40338.1"/>
    </source>
</evidence>
<dbReference type="SUPFAM" id="SSF161098">
    <property type="entry name" value="MetI-like"/>
    <property type="match status" value="1"/>
</dbReference>
<proteinExistence type="inferred from homology"/>
<keyword evidence="6 9" id="KW-0812">Transmembrane</keyword>
<evidence type="ECO:0000256" key="3">
    <source>
        <dbReference type="ARBA" id="ARBA00022448"/>
    </source>
</evidence>
<accession>A0A329YBQ3</accession>
<comment type="similarity">
    <text evidence="2">Belongs to the binding-protein-dependent transport system permease family. HisMQ subfamily.</text>
</comment>
<feature type="transmembrane region" description="Helical" evidence="9">
    <location>
        <begin position="152"/>
        <end position="175"/>
    </location>
</feature>
<gene>
    <name evidence="11" type="ORF">DQ393_17105</name>
</gene>
<organism evidence="11 12">
    <name type="scientific">Rhizobium tropici</name>
    <dbReference type="NCBI Taxonomy" id="398"/>
    <lineage>
        <taxon>Bacteria</taxon>
        <taxon>Pseudomonadati</taxon>
        <taxon>Pseudomonadota</taxon>
        <taxon>Alphaproteobacteria</taxon>
        <taxon>Hyphomicrobiales</taxon>
        <taxon>Rhizobiaceae</taxon>
        <taxon>Rhizobium/Agrobacterium group</taxon>
        <taxon>Rhizobium</taxon>
    </lineage>
</organism>
<feature type="transmembrane region" description="Helical" evidence="9">
    <location>
        <begin position="181"/>
        <end position="198"/>
    </location>
</feature>
<reference evidence="11 12" key="1">
    <citation type="submission" date="2018-06" db="EMBL/GenBank/DDBJ databases">
        <title>Whole Genome Sequence of an efficient microsymbiont, Rhizobium tropici.</title>
        <authorList>
            <person name="Srinivasan R."/>
            <person name="Singh H.V."/>
            <person name="Srivastava R."/>
            <person name="Kumari B."/>
            <person name="Radhakrishna A."/>
        </authorList>
    </citation>
    <scope>NUCLEOTIDE SEQUENCE [LARGE SCALE GENOMIC DNA]</scope>
    <source>
        <strain evidence="11 12">IGFRI Rhizo-19</strain>
    </source>
</reference>
<protein>
    <submittedName>
        <fullName evidence="11">ABC transporter permease</fullName>
    </submittedName>
</protein>
<dbReference type="Proteomes" id="UP000251205">
    <property type="component" value="Unassembled WGS sequence"/>
</dbReference>
<dbReference type="GO" id="GO:0022857">
    <property type="term" value="F:transmembrane transporter activity"/>
    <property type="evidence" value="ECO:0007669"/>
    <property type="project" value="InterPro"/>
</dbReference>
<feature type="transmembrane region" description="Helical" evidence="9">
    <location>
        <begin position="205"/>
        <end position="229"/>
    </location>
</feature>
<feature type="transmembrane region" description="Helical" evidence="9">
    <location>
        <begin position="26"/>
        <end position="50"/>
    </location>
</feature>
<sequence length="240" mass="25949">MDAYMSWFNLLSFGDQGWTDELLRGAWLSIEISLSAYAIGLLLGLLGAIAKQSKSVVARSLASTYTTVIRSVPDILVIFLIYYTATDALSYLLGMTGLAMQFHLDGFVAAAISLGVVQGGYSTEVLRGAIVAVPRGQSEAAFAVGLTRKQSFFLVIIPQMLPLALPGLGNLWLIVLKESSLVSLIGFTELVLVGKMAAGATRHYLLFYAAVGVVFLVMSGISSIVFHYFEVKASHAWRRK</sequence>
<dbReference type="GO" id="GO:0043190">
    <property type="term" value="C:ATP-binding cassette (ABC) transporter complex"/>
    <property type="evidence" value="ECO:0007669"/>
    <property type="project" value="InterPro"/>
</dbReference>